<dbReference type="UniPathway" id="UPA00908">
    <property type="reaction ID" value="UER00884"/>
</dbReference>
<proteinExistence type="predicted"/>
<evidence type="ECO:0000256" key="2">
    <source>
        <dbReference type="SAM" id="Phobius"/>
    </source>
</evidence>
<dbReference type="InterPro" id="IPR007685">
    <property type="entry name" value="RelA_SpoT"/>
</dbReference>
<dbReference type="STRING" id="1413210.U472_10560"/>
<dbReference type="InterPro" id="IPR043519">
    <property type="entry name" value="NT_sf"/>
</dbReference>
<organism evidence="4 5">
    <name type="scientific">Orenia metallireducens</name>
    <dbReference type="NCBI Taxonomy" id="1413210"/>
    <lineage>
        <taxon>Bacteria</taxon>
        <taxon>Bacillati</taxon>
        <taxon>Bacillota</taxon>
        <taxon>Clostridia</taxon>
        <taxon>Halanaerobiales</taxon>
        <taxon>Halobacteroidaceae</taxon>
        <taxon>Orenia</taxon>
    </lineage>
</organism>
<evidence type="ECO:0000259" key="3">
    <source>
        <dbReference type="SMART" id="SM00954"/>
    </source>
</evidence>
<dbReference type="AlphaFoldDB" id="A0A285F3T0"/>
<evidence type="ECO:0000313" key="4">
    <source>
        <dbReference type="EMBL" id="SNY05979.1"/>
    </source>
</evidence>
<evidence type="ECO:0000256" key="1">
    <source>
        <dbReference type="ARBA" id="ARBA00004976"/>
    </source>
</evidence>
<dbReference type="SMART" id="SM00954">
    <property type="entry name" value="RelA_SpoT"/>
    <property type="match status" value="1"/>
</dbReference>
<comment type="pathway">
    <text evidence="1">Purine metabolism; ppGpp biosynthesis; ppGpp from GTP: step 1/2.</text>
</comment>
<name>A0A285F3T0_9FIRM</name>
<reference evidence="5" key="1">
    <citation type="submission" date="2017-09" db="EMBL/GenBank/DDBJ databases">
        <authorList>
            <person name="Varghese N."/>
            <person name="Submissions S."/>
        </authorList>
    </citation>
    <scope>NUCLEOTIDE SEQUENCE [LARGE SCALE GENOMIC DNA]</scope>
    <source>
        <strain evidence="5">MSL47</strain>
    </source>
</reference>
<dbReference type="Proteomes" id="UP000219573">
    <property type="component" value="Unassembled WGS sequence"/>
</dbReference>
<gene>
    <name evidence="4" type="ORF">SAMN06265827_101190</name>
</gene>
<sequence>MSNKELILEEFKREQGLYNDFTTSLKNLIKKILADDEVCIHSVTSRTKGIESLAEKISRPNKVYQKLKDIKDLSGVRIITYFADDVDKVAELIEKEFEIDQKNSIDKRKEWDYAEFGYSSLHKVGRLNLSRVDLEGYSKFRGLFFEIQIRSILQHAWAEIEHDLGYKNEEGIPDAIKRRFAKLAALLELGDDEFVRLRDDLDSYGSKVEREIKYTPEATSINKVSLQKFINSNQVMEDLKVFFTDWFGKGLKPDKDSYWLKSLPREFHYIGVNNIKELGDLLKEYSQSIKKCIDLVYTREEPYWAPSMILFALLLLVIATRYSKEKAWEVFEGLSIGPRYDFVTEVKKRIR</sequence>
<dbReference type="Gene3D" id="3.30.460.10">
    <property type="entry name" value="Beta Polymerase, domain 2"/>
    <property type="match status" value="1"/>
</dbReference>
<dbReference type="GO" id="GO:0015970">
    <property type="term" value="P:guanosine tetraphosphate biosynthetic process"/>
    <property type="evidence" value="ECO:0007669"/>
    <property type="project" value="UniProtKB-UniPathway"/>
</dbReference>
<dbReference type="EMBL" id="OBDZ01000001">
    <property type="protein sequence ID" value="SNY05979.1"/>
    <property type="molecule type" value="Genomic_DNA"/>
</dbReference>
<dbReference type="SUPFAM" id="SSF81301">
    <property type="entry name" value="Nucleotidyltransferase"/>
    <property type="match status" value="1"/>
</dbReference>
<dbReference type="PANTHER" id="PTHR41773">
    <property type="entry name" value="GTP PYROPHOSPHATASE-RELATED"/>
    <property type="match status" value="1"/>
</dbReference>
<evidence type="ECO:0000313" key="5">
    <source>
        <dbReference type="Proteomes" id="UP000219573"/>
    </source>
</evidence>
<dbReference type="PANTHER" id="PTHR41773:SF1">
    <property type="entry name" value="RELA_SPOT DOMAIN-CONTAINING PROTEIN"/>
    <property type="match status" value="1"/>
</dbReference>
<dbReference type="OrthoDB" id="9801824at2"/>
<feature type="domain" description="RelA/SpoT" evidence="3">
    <location>
        <begin position="45"/>
        <end position="172"/>
    </location>
</feature>
<dbReference type="CDD" id="cd05399">
    <property type="entry name" value="NT_Rel-Spo_like"/>
    <property type="match status" value="1"/>
</dbReference>
<keyword evidence="5" id="KW-1185">Reference proteome</keyword>
<protein>
    <submittedName>
        <fullName evidence="4">PpGpp synthetase catalytic domain-containing protein (RelA/SpoT-type nucleotidyltranferase)</fullName>
    </submittedName>
</protein>
<feature type="transmembrane region" description="Helical" evidence="2">
    <location>
        <begin position="303"/>
        <end position="322"/>
    </location>
</feature>
<dbReference type="RefSeq" id="WP_097016228.1">
    <property type="nucleotide sequence ID" value="NZ_OBDZ01000001.1"/>
</dbReference>
<keyword evidence="2" id="KW-0472">Membrane</keyword>
<dbReference type="Pfam" id="PF04607">
    <property type="entry name" value="RelA_SpoT"/>
    <property type="match status" value="1"/>
</dbReference>
<keyword evidence="2" id="KW-0812">Transmembrane</keyword>
<accession>A0A285F3T0</accession>
<dbReference type="Gene3D" id="1.10.287.860">
    <property type="entry name" value="Nucleotidyltransferase"/>
    <property type="match status" value="1"/>
</dbReference>
<keyword evidence="2" id="KW-1133">Transmembrane helix</keyword>